<reference evidence="1" key="2">
    <citation type="submission" date="2020-02" db="EMBL/GenBank/DDBJ databases">
        <title>Identification and distribution of gene clusters putatively required for synthesis of sphingolipid metabolism inhibitors in phylogenetically diverse species of the filamentous fungus Fusarium.</title>
        <authorList>
            <person name="Kim H.-S."/>
            <person name="Busman M."/>
            <person name="Brown D.W."/>
            <person name="Divon H."/>
            <person name="Uhlig S."/>
            <person name="Proctor R.H."/>
        </authorList>
    </citation>
    <scope>NUCLEOTIDE SEQUENCE</scope>
    <source>
        <strain evidence="1">NRRL 25174</strain>
    </source>
</reference>
<comment type="caution">
    <text evidence="1">The sequence shown here is derived from an EMBL/GenBank/DDBJ whole genome shotgun (WGS) entry which is preliminary data.</text>
</comment>
<proteinExistence type="predicted"/>
<protein>
    <recommendedName>
        <fullName evidence="3">Ecp2 effector protein domain-containing protein</fullName>
    </recommendedName>
</protein>
<dbReference type="EMBL" id="PVQB02000033">
    <property type="protein sequence ID" value="KAF4345165.1"/>
    <property type="molecule type" value="Genomic_DNA"/>
</dbReference>
<sequence>MHFNVPLNILAVAAPAISSVIPSHGTVEVFKRDAVLDARDLELAETHGVNLTQMFKHSVFKRNDGDHITIWVDRGYVEEDEDSEAGFKHAKRQSTRLVGGSRYHGSDQYDTCYSHDRKDATVSISPFTGGIVSIRDWAAGRKGYFPFGGTHPVGWRSLLVAGSNSGANALYRARVQEGSISVHTGIGTEDVRDDAAWTNERRKLFNGRYRAASYGWETCKLDGTGIRMNFEIRGTDIVV</sequence>
<dbReference type="OrthoDB" id="4811040at2759"/>
<name>A0A9P5AUD4_9HYPO</name>
<organism evidence="1 2">
    <name type="scientific">Fusarium beomiforme</name>
    <dbReference type="NCBI Taxonomy" id="44412"/>
    <lineage>
        <taxon>Eukaryota</taxon>
        <taxon>Fungi</taxon>
        <taxon>Dikarya</taxon>
        <taxon>Ascomycota</taxon>
        <taxon>Pezizomycotina</taxon>
        <taxon>Sordariomycetes</taxon>
        <taxon>Hypocreomycetidae</taxon>
        <taxon>Hypocreales</taxon>
        <taxon>Nectriaceae</taxon>
        <taxon>Fusarium</taxon>
        <taxon>Fusarium burgessii species complex</taxon>
    </lineage>
</organism>
<dbReference type="AlphaFoldDB" id="A0A9P5AUD4"/>
<dbReference type="Proteomes" id="UP000730481">
    <property type="component" value="Unassembled WGS sequence"/>
</dbReference>
<evidence type="ECO:0000313" key="1">
    <source>
        <dbReference type="EMBL" id="KAF4345165.1"/>
    </source>
</evidence>
<accession>A0A9P5AUD4</accession>
<gene>
    <name evidence="1" type="ORF">FBEOM_871</name>
</gene>
<keyword evidence="2" id="KW-1185">Reference proteome</keyword>
<reference evidence="1" key="1">
    <citation type="journal article" date="2017" name="Mycologia">
        <title>Fusarium algeriense, sp. nov., a novel toxigenic crown rot pathogen of durum wheat from Algeria is nested in the Fusarium burgessii species complex.</title>
        <authorList>
            <person name="Laraba I."/>
            <person name="Keddad A."/>
            <person name="Boureghda H."/>
            <person name="Abdallah N."/>
            <person name="Vaughan M.M."/>
            <person name="Proctor R.H."/>
            <person name="Busman M."/>
            <person name="O'Donnell K."/>
        </authorList>
    </citation>
    <scope>NUCLEOTIDE SEQUENCE</scope>
    <source>
        <strain evidence="1">NRRL 25174</strain>
    </source>
</reference>
<evidence type="ECO:0000313" key="2">
    <source>
        <dbReference type="Proteomes" id="UP000730481"/>
    </source>
</evidence>
<evidence type="ECO:0008006" key="3">
    <source>
        <dbReference type="Google" id="ProtNLM"/>
    </source>
</evidence>